<evidence type="ECO:0000313" key="1">
    <source>
        <dbReference type="EMBL" id="ADU96089.1"/>
    </source>
</evidence>
<dbReference type="KEGG" id="tam:Theam_0115"/>
<dbReference type="AlphaFoldDB" id="E8T3F8"/>
<organism evidence="1 2">
    <name type="scientific">Thermovibrio ammonificans (strain DSM 15698 / JCM 12110 / HB-1)</name>
    <dbReference type="NCBI Taxonomy" id="648996"/>
    <lineage>
        <taxon>Bacteria</taxon>
        <taxon>Pseudomonadati</taxon>
        <taxon>Aquificota</taxon>
        <taxon>Aquificia</taxon>
        <taxon>Desulfurobacteriales</taxon>
        <taxon>Desulfurobacteriaceae</taxon>
        <taxon>Thermovibrio</taxon>
    </lineage>
</organism>
<dbReference type="Proteomes" id="UP000006362">
    <property type="component" value="Chromosome"/>
</dbReference>
<reference evidence="1" key="1">
    <citation type="submission" date="2011-01" db="EMBL/GenBank/DDBJ databases">
        <title>Complete sequence of chromosome of Thermovibrio ammonificans HB-1.</title>
        <authorList>
            <consortium name="US DOE Joint Genome Institute"/>
            <person name="Lucas S."/>
            <person name="Copeland A."/>
            <person name="Lapidus A."/>
            <person name="Cheng J.-F."/>
            <person name="Goodwin L."/>
            <person name="Pitluck S."/>
            <person name="Davenport K."/>
            <person name="Detter J.C."/>
            <person name="Han C."/>
            <person name="Tapia R."/>
            <person name="Land M."/>
            <person name="Hauser L."/>
            <person name="Kyrpides N."/>
            <person name="Ivanova N."/>
            <person name="Ovchinnikova G."/>
            <person name="Vetriani C."/>
            <person name="Woyke T."/>
        </authorList>
    </citation>
    <scope>NUCLEOTIDE SEQUENCE [LARGE SCALE GENOMIC DNA]</scope>
    <source>
        <strain evidence="1">HB-1</strain>
    </source>
</reference>
<keyword evidence="2" id="KW-1185">Reference proteome</keyword>
<protein>
    <submittedName>
        <fullName evidence="1">Uncharacterized protein</fullName>
    </submittedName>
</protein>
<sequence length="76" mass="9095">METLAFAEELNRLDEKRKRREIDAVTYYKSLSSLLYQIEERIENKQLGEEQVKELIPLLRLLVKDLLKRSTESEIE</sequence>
<name>E8T3F8_THEA1</name>
<accession>E8T3F8</accession>
<gene>
    <name evidence="1" type="ordered locus">Theam_0115</name>
</gene>
<dbReference type="RefSeq" id="WP_013536875.1">
    <property type="nucleotide sequence ID" value="NC_014926.1"/>
</dbReference>
<dbReference type="HOGENOM" id="CLU_2653299_0_0_0"/>
<dbReference type="STRING" id="648996.Theam_0115"/>
<evidence type="ECO:0000313" key="2">
    <source>
        <dbReference type="Proteomes" id="UP000006362"/>
    </source>
</evidence>
<dbReference type="EMBL" id="CP002444">
    <property type="protein sequence ID" value="ADU96089.1"/>
    <property type="molecule type" value="Genomic_DNA"/>
</dbReference>
<proteinExistence type="predicted"/>